<name>A0A1Y2LY71_EPING</name>
<feature type="compositionally biased region" description="Basic residues" evidence="1">
    <location>
        <begin position="146"/>
        <end position="157"/>
    </location>
</feature>
<feature type="transmembrane region" description="Helical" evidence="2">
    <location>
        <begin position="6"/>
        <end position="25"/>
    </location>
</feature>
<organism evidence="3 4">
    <name type="scientific">Epicoccum nigrum</name>
    <name type="common">Soil fungus</name>
    <name type="synonym">Epicoccum purpurascens</name>
    <dbReference type="NCBI Taxonomy" id="105696"/>
    <lineage>
        <taxon>Eukaryota</taxon>
        <taxon>Fungi</taxon>
        <taxon>Dikarya</taxon>
        <taxon>Ascomycota</taxon>
        <taxon>Pezizomycotina</taxon>
        <taxon>Dothideomycetes</taxon>
        <taxon>Pleosporomycetidae</taxon>
        <taxon>Pleosporales</taxon>
        <taxon>Pleosporineae</taxon>
        <taxon>Didymellaceae</taxon>
        <taxon>Epicoccum</taxon>
    </lineage>
</organism>
<evidence type="ECO:0000256" key="1">
    <source>
        <dbReference type="SAM" id="MobiDB-lite"/>
    </source>
</evidence>
<dbReference type="EMBL" id="KZ107845">
    <property type="protein sequence ID" value="OSS48612.1"/>
    <property type="molecule type" value="Genomic_DNA"/>
</dbReference>
<keyword evidence="2" id="KW-1133">Transmembrane helix</keyword>
<dbReference type="AlphaFoldDB" id="A0A1Y2LY71"/>
<evidence type="ECO:0000256" key="2">
    <source>
        <dbReference type="SAM" id="Phobius"/>
    </source>
</evidence>
<reference evidence="3 4" key="1">
    <citation type="journal article" date="2017" name="Genome Announc.">
        <title>Genome sequence of the saprophytic ascomycete Epicoccum nigrum ICMP 19927 strain isolated from New Zealand.</title>
        <authorList>
            <person name="Fokin M."/>
            <person name="Fleetwood D."/>
            <person name="Weir B.S."/>
            <person name="Villas-Boas S.G."/>
        </authorList>
    </citation>
    <scope>NUCLEOTIDE SEQUENCE [LARGE SCALE GENOMIC DNA]</scope>
    <source>
        <strain evidence="3 4">ICMP 19927</strain>
    </source>
</reference>
<keyword evidence="4" id="KW-1185">Reference proteome</keyword>
<evidence type="ECO:0000313" key="3">
    <source>
        <dbReference type="EMBL" id="OSS48612.1"/>
    </source>
</evidence>
<evidence type="ECO:0000313" key="4">
    <source>
        <dbReference type="Proteomes" id="UP000193240"/>
    </source>
</evidence>
<protein>
    <submittedName>
        <fullName evidence="3">Uncharacterized protein</fullName>
    </submittedName>
</protein>
<feature type="transmembrane region" description="Helical" evidence="2">
    <location>
        <begin position="37"/>
        <end position="57"/>
    </location>
</feature>
<keyword evidence="2" id="KW-0812">Transmembrane</keyword>
<feature type="compositionally biased region" description="Polar residues" evidence="1">
    <location>
        <begin position="158"/>
        <end position="173"/>
    </location>
</feature>
<dbReference type="InParanoid" id="A0A1Y2LY71"/>
<accession>A0A1Y2LY71</accession>
<keyword evidence="2" id="KW-0472">Membrane</keyword>
<sequence length="199" mass="21515">MITCAYVLPATPCLTFTFTVCGSWFTAQNSHPQLSSAALACSFLFSSSSLLFSPAFVTSRSPATHVSVFRNRKVQLAHSPAAKAYQKVIITYPTTPSFPRTAAPTAVHAPALAPAQHLPQHSSQHQKGIVSYCKLLRRPSALFVRSKPRGSKRRAKSRNQANQILAQPSSCTAPPTADLARHNTQIPPATRLDTVDCCT</sequence>
<proteinExistence type="predicted"/>
<dbReference type="Proteomes" id="UP000193240">
    <property type="component" value="Unassembled WGS sequence"/>
</dbReference>
<gene>
    <name evidence="3" type="ORF">B5807_06762</name>
</gene>
<feature type="region of interest" description="Disordered" evidence="1">
    <location>
        <begin position="145"/>
        <end position="174"/>
    </location>
</feature>